<evidence type="ECO:0000256" key="7">
    <source>
        <dbReference type="SAM" id="Phobius"/>
    </source>
</evidence>
<comment type="subcellular location">
    <subcellularLocation>
        <location evidence="1">Membrane</location>
        <topology evidence="1">Multi-pass membrane protein</topology>
    </subcellularLocation>
</comment>
<feature type="transmembrane region" description="Helical" evidence="7">
    <location>
        <begin position="239"/>
        <end position="260"/>
    </location>
</feature>
<feature type="compositionally biased region" description="Basic and acidic residues" evidence="6">
    <location>
        <begin position="76"/>
        <end position="99"/>
    </location>
</feature>
<evidence type="ECO:0000256" key="1">
    <source>
        <dbReference type="ARBA" id="ARBA00004141"/>
    </source>
</evidence>
<evidence type="ECO:0000256" key="2">
    <source>
        <dbReference type="ARBA" id="ARBA00007375"/>
    </source>
</evidence>
<reference evidence="8 9" key="1">
    <citation type="submission" date="2019-01" db="EMBL/GenBank/DDBJ databases">
        <title>Genome sequencing of strain FW100M-8.</title>
        <authorList>
            <person name="Heo J."/>
            <person name="Kim S.-J."/>
            <person name="Kim J.-S."/>
            <person name="Hong S.-B."/>
            <person name="Kwon S.-W."/>
        </authorList>
    </citation>
    <scope>NUCLEOTIDE SEQUENCE [LARGE SCALE GENOMIC DNA]</scope>
    <source>
        <strain evidence="8 9">FW100M-8</strain>
    </source>
</reference>
<dbReference type="RefSeq" id="WP_129191921.1">
    <property type="nucleotide sequence ID" value="NZ_CP035491.1"/>
</dbReference>
<comment type="similarity">
    <text evidence="2">Belongs to the TMEM86 family.</text>
</comment>
<keyword evidence="3 7" id="KW-0812">Transmembrane</keyword>
<evidence type="ECO:0000256" key="3">
    <source>
        <dbReference type="ARBA" id="ARBA00022692"/>
    </source>
</evidence>
<dbReference type="Pfam" id="PF07947">
    <property type="entry name" value="YhhN"/>
    <property type="match status" value="1"/>
</dbReference>
<feature type="transmembrane region" description="Helical" evidence="7">
    <location>
        <begin position="131"/>
        <end position="149"/>
    </location>
</feature>
<sequence>MTDRPARQILPAFVPFLAASAVHLVLLHTGPGWAITATKALLMPALAGAVLVATRRPGEKEESGATDVSGSTRTDAPADARRAHALDGMDVSADDRDPDAAGGEVEASAALQGSRGARPPRPQRLPRLPRLPRRMLGLLIAALAASWVGDVLLSFPGWFIPGLLAFLLAHVFYVVLFWRWSRGEPLARRVPLRALGYAAWYVGFVVLLAPHLGSLLPPVAVYGFVLGLMAVLAAGRGRLVAVGGALFVVSDSVLALGRFLPDYGFALHDLTVMSTYLAAQGLIAAGVVVALRERPERPDAHERSERHDRSRPHASESSAAEGI</sequence>
<keyword evidence="5 7" id="KW-0472">Membrane</keyword>
<keyword evidence="4 7" id="KW-1133">Transmembrane helix</keyword>
<dbReference type="PANTHER" id="PTHR31885:SF6">
    <property type="entry name" value="GH04784P"/>
    <property type="match status" value="1"/>
</dbReference>
<feature type="region of interest" description="Disordered" evidence="6">
    <location>
        <begin position="296"/>
        <end position="323"/>
    </location>
</feature>
<gene>
    <name evidence="8" type="ORF">ET445_14605</name>
</gene>
<organism evidence="8 9">
    <name type="scientific">Agromyces protaetiae</name>
    <dbReference type="NCBI Taxonomy" id="2509455"/>
    <lineage>
        <taxon>Bacteria</taxon>
        <taxon>Bacillati</taxon>
        <taxon>Actinomycetota</taxon>
        <taxon>Actinomycetes</taxon>
        <taxon>Micrococcales</taxon>
        <taxon>Microbacteriaceae</taxon>
        <taxon>Agromyces</taxon>
    </lineage>
</organism>
<feature type="transmembrane region" description="Helical" evidence="7">
    <location>
        <begin position="155"/>
        <end position="178"/>
    </location>
</feature>
<feature type="transmembrane region" description="Helical" evidence="7">
    <location>
        <begin position="190"/>
        <end position="209"/>
    </location>
</feature>
<name>A0A4P6FEV7_9MICO</name>
<dbReference type="OrthoDB" id="4773026at2"/>
<proteinExistence type="inferred from homology"/>
<accession>A0A4P6FEV7</accession>
<feature type="region of interest" description="Disordered" evidence="6">
    <location>
        <begin position="55"/>
        <end position="128"/>
    </location>
</feature>
<dbReference type="InterPro" id="IPR012506">
    <property type="entry name" value="TMEM86B-like"/>
</dbReference>
<keyword evidence="9" id="KW-1185">Reference proteome</keyword>
<dbReference type="AlphaFoldDB" id="A0A4P6FEV7"/>
<dbReference type="EMBL" id="CP035491">
    <property type="protein sequence ID" value="QAY74376.1"/>
    <property type="molecule type" value="Genomic_DNA"/>
</dbReference>
<dbReference type="GO" id="GO:0016020">
    <property type="term" value="C:membrane"/>
    <property type="evidence" value="ECO:0007669"/>
    <property type="project" value="UniProtKB-SubCell"/>
</dbReference>
<evidence type="ECO:0000256" key="4">
    <source>
        <dbReference type="ARBA" id="ARBA00022989"/>
    </source>
</evidence>
<evidence type="ECO:0000313" key="8">
    <source>
        <dbReference type="EMBL" id="QAY74376.1"/>
    </source>
</evidence>
<feature type="transmembrane region" description="Helical" evidence="7">
    <location>
        <begin position="272"/>
        <end position="291"/>
    </location>
</feature>
<dbReference type="GO" id="GO:0016787">
    <property type="term" value="F:hydrolase activity"/>
    <property type="evidence" value="ECO:0007669"/>
    <property type="project" value="TreeGrafter"/>
</dbReference>
<feature type="transmembrane region" description="Helical" evidence="7">
    <location>
        <begin position="9"/>
        <end position="27"/>
    </location>
</feature>
<evidence type="ECO:0000256" key="6">
    <source>
        <dbReference type="SAM" id="MobiDB-lite"/>
    </source>
</evidence>
<dbReference type="Proteomes" id="UP000291259">
    <property type="component" value="Chromosome"/>
</dbReference>
<dbReference type="KEGG" id="agf:ET445_14605"/>
<evidence type="ECO:0000313" key="9">
    <source>
        <dbReference type="Proteomes" id="UP000291259"/>
    </source>
</evidence>
<dbReference type="PANTHER" id="PTHR31885">
    <property type="entry name" value="GH04784P"/>
    <property type="match status" value="1"/>
</dbReference>
<evidence type="ECO:0000256" key="5">
    <source>
        <dbReference type="ARBA" id="ARBA00023136"/>
    </source>
</evidence>
<feature type="transmembrane region" description="Helical" evidence="7">
    <location>
        <begin position="33"/>
        <end position="53"/>
    </location>
</feature>
<feature type="compositionally biased region" description="Basic and acidic residues" evidence="6">
    <location>
        <begin position="296"/>
        <end position="314"/>
    </location>
</feature>
<protein>
    <submittedName>
        <fullName evidence="8">Lysoplasmalogenase</fullName>
    </submittedName>
</protein>
<feature type="transmembrane region" description="Helical" evidence="7">
    <location>
        <begin position="215"/>
        <end position="232"/>
    </location>
</feature>